<dbReference type="AlphaFoldDB" id="A0A382EEJ9"/>
<proteinExistence type="predicted"/>
<dbReference type="InterPro" id="IPR003010">
    <property type="entry name" value="C-N_Hydrolase"/>
</dbReference>
<dbReference type="InterPro" id="IPR036526">
    <property type="entry name" value="C-N_Hydrolase_sf"/>
</dbReference>
<dbReference type="Gene3D" id="3.60.110.10">
    <property type="entry name" value="Carbon-nitrogen hydrolase"/>
    <property type="match status" value="1"/>
</dbReference>
<organism evidence="2">
    <name type="scientific">marine metagenome</name>
    <dbReference type="NCBI Taxonomy" id="408172"/>
    <lineage>
        <taxon>unclassified sequences</taxon>
        <taxon>metagenomes</taxon>
        <taxon>ecological metagenomes</taxon>
    </lineage>
</organism>
<accession>A0A382EEJ9</accession>
<dbReference type="CDD" id="cd07197">
    <property type="entry name" value="nitrilase"/>
    <property type="match status" value="1"/>
</dbReference>
<feature type="domain" description="CN hydrolase" evidence="1">
    <location>
        <begin position="1"/>
        <end position="231"/>
    </location>
</feature>
<dbReference type="PROSITE" id="PS50263">
    <property type="entry name" value="CN_HYDROLASE"/>
    <property type="match status" value="1"/>
</dbReference>
<gene>
    <name evidence="2" type="ORF">METZ01_LOCUS201944</name>
</gene>
<dbReference type="PANTHER" id="PTHR23088:SF27">
    <property type="entry name" value="DEAMINATED GLUTATHIONE AMIDASE"/>
    <property type="match status" value="1"/>
</dbReference>
<dbReference type="Pfam" id="PF00795">
    <property type="entry name" value="CN_hydrolase"/>
    <property type="match status" value="1"/>
</dbReference>
<dbReference type="InterPro" id="IPR001110">
    <property type="entry name" value="UPF0012_CS"/>
</dbReference>
<reference evidence="2" key="1">
    <citation type="submission" date="2018-05" db="EMBL/GenBank/DDBJ databases">
        <authorList>
            <person name="Lanie J.A."/>
            <person name="Ng W.-L."/>
            <person name="Kazmierczak K.M."/>
            <person name="Andrzejewski T.M."/>
            <person name="Davidsen T.M."/>
            <person name="Wayne K.J."/>
            <person name="Tettelin H."/>
            <person name="Glass J.I."/>
            <person name="Rusch D."/>
            <person name="Podicherti R."/>
            <person name="Tsui H.-C.T."/>
            <person name="Winkler M.E."/>
        </authorList>
    </citation>
    <scope>NUCLEOTIDE SEQUENCE</scope>
</reference>
<evidence type="ECO:0000313" key="2">
    <source>
        <dbReference type="EMBL" id="SVB49090.1"/>
    </source>
</evidence>
<dbReference type="EMBL" id="UINC01044104">
    <property type="protein sequence ID" value="SVB49090.1"/>
    <property type="molecule type" value="Genomic_DNA"/>
</dbReference>
<evidence type="ECO:0000259" key="1">
    <source>
        <dbReference type="PROSITE" id="PS50263"/>
    </source>
</evidence>
<dbReference type="PANTHER" id="PTHR23088">
    <property type="entry name" value="NITRILASE-RELATED"/>
    <property type="match status" value="1"/>
</dbReference>
<name>A0A382EEJ9_9ZZZZ</name>
<dbReference type="PROSITE" id="PS01227">
    <property type="entry name" value="UPF0012"/>
    <property type="match status" value="1"/>
</dbReference>
<sequence length="279" mass="31830">MENKTLKIACFQFELEKNNNFNLIENKLSDFFKNNQVDLIVLNELAVGGAGALEEKYYIENYINYFQKLANTENTWIIPGTFYEKINDCIFNVAPVINSNGEVVKKAIKMFPWLPYEENVSPGNDVCIFDYPNFGSIGVHICYDLWFPESARMMALNGALLIINPTLTPTIDREVETIMARSTAVQQQLYYVNVNSSGDQGCGMSIAVDPNGEIIHKSENHEDIFIIEISNQLVNESRKNGMYNLGQPLKSFRDHPSFKNSYKIHNEYLQSLGELKKPK</sequence>
<dbReference type="SUPFAM" id="SSF56317">
    <property type="entry name" value="Carbon-nitrogen hydrolase"/>
    <property type="match status" value="1"/>
</dbReference>
<protein>
    <recommendedName>
        <fullName evidence="1">CN hydrolase domain-containing protein</fullName>
    </recommendedName>
</protein>